<dbReference type="Gene3D" id="3.30.1490.300">
    <property type="match status" value="1"/>
</dbReference>
<dbReference type="NCBIfam" id="TIGR01175">
    <property type="entry name" value="pilM"/>
    <property type="match status" value="1"/>
</dbReference>
<reference evidence="3" key="1">
    <citation type="submission" date="2019-11" db="EMBL/GenBank/DDBJ databases">
        <title>Genome sequence of Heliorestis convoluta strain HH, an alkaliphilic and minimalistic phototrophic bacterium from a soda lake in Egypt.</title>
        <authorList>
            <person name="Dewey E.D."/>
            <person name="Stokes L.M."/>
            <person name="Burchell B.M."/>
            <person name="Shaffer K.N."/>
            <person name="Huntington A.M."/>
            <person name="Baker J.M."/>
            <person name="Nadendla S."/>
            <person name="Giglio M.G."/>
            <person name="Touchman J.W."/>
            <person name="Blankenship R.E."/>
            <person name="Madigan M.T."/>
            <person name="Sattley W.M."/>
        </authorList>
    </citation>
    <scope>NUCLEOTIDE SEQUENCE [LARGE SCALE GENOMIC DNA]</scope>
    <source>
        <strain evidence="3">HH</strain>
    </source>
</reference>
<dbReference type="InterPro" id="IPR003494">
    <property type="entry name" value="SHS2_FtsA"/>
</dbReference>
<dbReference type="SMART" id="SM00842">
    <property type="entry name" value="FtsA"/>
    <property type="match status" value="1"/>
</dbReference>
<dbReference type="EMBL" id="CP045875">
    <property type="protein sequence ID" value="QGG46589.1"/>
    <property type="molecule type" value="Genomic_DNA"/>
</dbReference>
<dbReference type="InterPro" id="IPR005883">
    <property type="entry name" value="PilM"/>
</dbReference>
<dbReference type="GO" id="GO:0051301">
    <property type="term" value="P:cell division"/>
    <property type="evidence" value="ECO:0007669"/>
    <property type="project" value="InterPro"/>
</dbReference>
<dbReference type="Pfam" id="PF11104">
    <property type="entry name" value="PilM_2"/>
    <property type="match status" value="2"/>
</dbReference>
<evidence type="ECO:0000313" key="2">
    <source>
        <dbReference type="EMBL" id="QGG46589.1"/>
    </source>
</evidence>
<accession>A0A5Q2MYV8</accession>
<dbReference type="AlphaFoldDB" id="A0A5Q2MYV8"/>
<keyword evidence="3" id="KW-1185">Reference proteome</keyword>
<dbReference type="InterPro" id="IPR043129">
    <property type="entry name" value="ATPase_NBD"/>
</dbReference>
<dbReference type="PIRSF" id="PIRSF019169">
    <property type="entry name" value="PilM"/>
    <property type="match status" value="1"/>
</dbReference>
<feature type="domain" description="SHS2" evidence="1">
    <location>
        <begin position="2"/>
        <end position="166"/>
    </location>
</feature>
<proteinExistence type="predicted"/>
<dbReference type="InterPro" id="IPR050696">
    <property type="entry name" value="FtsA/MreB"/>
</dbReference>
<dbReference type="Proteomes" id="UP000366051">
    <property type="component" value="Chromosome"/>
</dbReference>
<dbReference type="PANTHER" id="PTHR32432">
    <property type="entry name" value="CELL DIVISION PROTEIN FTSA-RELATED"/>
    <property type="match status" value="1"/>
</dbReference>
<dbReference type="CDD" id="cd24049">
    <property type="entry name" value="ASKHA_NBD_PilM"/>
    <property type="match status" value="1"/>
</dbReference>
<evidence type="ECO:0000313" key="3">
    <source>
        <dbReference type="Proteomes" id="UP000366051"/>
    </source>
</evidence>
<dbReference type="SUPFAM" id="SSF53067">
    <property type="entry name" value="Actin-like ATPase domain"/>
    <property type="match status" value="1"/>
</dbReference>
<dbReference type="Gene3D" id="3.30.420.40">
    <property type="match status" value="2"/>
</dbReference>
<sequence>MEINSSVIRAVELRGRATAPTIVAAGRQSIPAEAVRDGSIEDPEAVADALQKLWDKAGFRRREVVIGLFNKSILLRLGTLPKAVPEKKLAQAVRFQADEFFPIPPSQMILEHVVIGERRGDKGDEWELLLIGARKEGLEKPLAALQQANLEPIIIDSSPFALMRVLTESQRKGTTLLIDLAPGLTTFLLLVDGIPRFARPLSQNLLDLNIDGRLAQVLGQPKPQPIESQWQGLLSPSSSSARQSVGEQQIATTTIQWPGEEAFQVTDPLQEWATTLANQMRSTLGYYMTQNELTNVNQIVLGGLGATFPGLVEALKRELDAPLSLVDPLQKLTGNVQVQGLDLEREGAEFSTAIGLALRGLED</sequence>
<dbReference type="PANTHER" id="PTHR32432:SF3">
    <property type="entry name" value="ETHANOLAMINE UTILIZATION PROTEIN EUTJ"/>
    <property type="match status" value="1"/>
</dbReference>
<name>A0A5Q2MYV8_9FIRM</name>
<gene>
    <name evidence="2" type="primary">pilM</name>
    <name evidence="2" type="ORF">FTV88_0410</name>
</gene>
<protein>
    <submittedName>
        <fullName evidence="2">Type IV pilus assembly PilM family protein</fullName>
    </submittedName>
</protein>
<evidence type="ECO:0000259" key="1">
    <source>
        <dbReference type="SMART" id="SM00842"/>
    </source>
</evidence>
<organism evidence="2 3">
    <name type="scientific">Heliorestis convoluta</name>
    <dbReference type="NCBI Taxonomy" id="356322"/>
    <lineage>
        <taxon>Bacteria</taxon>
        <taxon>Bacillati</taxon>
        <taxon>Bacillota</taxon>
        <taxon>Clostridia</taxon>
        <taxon>Eubacteriales</taxon>
        <taxon>Heliobacteriaceae</taxon>
        <taxon>Heliorestis</taxon>
    </lineage>
</organism>
<dbReference type="KEGG" id="hcv:FTV88_0410"/>